<dbReference type="InterPro" id="IPR036890">
    <property type="entry name" value="HATPase_C_sf"/>
</dbReference>
<keyword evidence="9" id="KW-0472">Membrane</keyword>
<dbReference type="GO" id="GO:0000155">
    <property type="term" value="F:phosphorelay sensor kinase activity"/>
    <property type="evidence" value="ECO:0007669"/>
    <property type="project" value="InterPro"/>
</dbReference>
<evidence type="ECO:0000259" key="10">
    <source>
        <dbReference type="SMART" id="SM00387"/>
    </source>
</evidence>
<accession>A0A8J3BDF8</accession>
<dbReference type="Pfam" id="PF02518">
    <property type="entry name" value="HATPase_c"/>
    <property type="match status" value="1"/>
</dbReference>
<feature type="transmembrane region" description="Helical" evidence="9">
    <location>
        <begin position="36"/>
        <end position="53"/>
    </location>
</feature>
<keyword evidence="9" id="KW-1133">Transmembrane helix</keyword>
<evidence type="ECO:0000256" key="3">
    <source>
        <dbReference type="ARBA" id="ARBA00022553"/>
    </source>
</evidence>
<evidence type="ECO:0000256" key="4">
    <source>
        <dbReference type="ARBA" id="ARBA00022679"/>
    </source>
</evidence>
<dbReference type="Gene3D" id="1.20.5.1930">
    <property type="match status" value="1"/>
</dbReference>
<keyword evidence="6" id="KW-0418">Kinase</keyword>
<dbReference type="CDD" id="cd16917">
    <property type="entry name" value="HATPase_UhpB-NarQ-NarX-like"/>
    <property type="match status" value="1"/>
</dbReference>
<comment type="caution">
    <text evidence="11">The sequence shown here is derived from an EMBL/GenBank/DDBJ whole genome shotgun (WGS) entry which is preliminary data.</text>
</comment>
<dbReference type="InterPro" id="IPR011712">
    <property type="entry name" value="Sig_transdc_His_kin_sub3_dim/P"/>
</dbReference>
<dbReference type="RefSeq" id="WP_189171036.1">
    <property type="nucleotide sequence ID" value="NZ_BMQB01000007.1"/>
</dbReference>
<dbReference type="GO" id="GO:0046983">
    <property type="term" value="F:protein dimerization activity"/>
    <property type="evidence" value="ECO:0007669"/>
    <property type="project" value="InterPro"/>
</dbReference>
<evidence type="ECO:0000256" key="9">
    <source>
        <dbReference type="SAM" id="Phobius"/>
    </source>
</evidence>
<dbReference type="PANTHER" id="PTHR24421">
    <property type="entry name" value="NITRATE/NITRITE SENSOR PROTEIN NARX-RELATED"/>
    <property type="match status" value="1"/>
</dbReference>
<dbReference type="SMART" id="SM00387">
    <property type="entry name" value="HATPase_c"/>
    <property type="match status" value="1"/>
</dbReference>
<dbReference type="GO" id="GO:0005524">
    <property type="term" value="F:ATP binding"/>
    <property type="evidence" value="ECO:0007669"/>
    <property type="project" value="UniProtKB-KW"/>
</dbReference>
<evidence type="ECO:0000256" key="7">
    <source>
        <dbReference type="ARBA" id="ARBA00022840"/>
    </source>
</evidence>
<gene>
    <name evidence="11" type="ORF">GCM10010123_32720</name>
</gene>
<dbReference type="GO" id="GO:0016020">
    <property type="term" value="C:membrane"/>
    <property type="evidence" value="ECO:0007669"/>
    <property type="project" value="InterPro"/>
</dbReference>
<evidence type="ECO:0000256" key="2">
    <source>
        <dbReference type="ARBA" id="ARBA00012438"/>
    </source>
</evidence>
<keyword evidence="5" id="KW-0547">Nucleotide-binding</keyword>
<sequence>MTGDTRRHRWTDAGVIAACTAVDLLVWWATAPAGSARWAAALAAPAAFLTLAARHARPGAVLAVQLGYATAAPLLLPGYATVAGVVVAVHAAAARWRPRAAAAAALAGLLPLAAQAAAELRAGAAPGAVGPPALLQALLLAVAAGVGHRAWQADARAAAAAAAHRDAAAGALRAERLRIARELHDIVAHAVTAMLLQAAGARARLGDADPPTAAALDAIRSAGQQATQELRRMLRLLRSAGADDAPPAGSPGPADIDRLVAECRAAGLAVTADTDGPPGAVDPSVGLAAYRVVQEALTNCMKHAGPGTAVRVRLAWRPGVLTVTVADRGGAPGAAAASGRTGASGGLGLVGLRERVRTVGGTLAARPGPDGFTVTAVLPAAAAPVAAGVGT</sequence>
<reference evidence="11" key="2">
    <citation type="submission" date="2020-09" db="EMBL/GenBank/DDBJ databases">
        <authorList>
            <person name="Sun Q."/>
            <person name="Ohkuma M."/>
        </authorList>
    </citation>
    <scope>NUCLEOTIDE SEQUENCE</scope>
    <source>
        <strain evidence="11">JCM 3090</strain>
    </source>
</reference>
<keyword evidence="3" id="KW-0597">Phosphoprotein</keyword>
<dbReference type="PANTHER" id="PTHR24421:SF10">
    <property type="entry name" value="NITRATE_NITRITE SENSOR PROTEIN NARQ"/>
    <property type="match status" value="1"/>
</dbReference>
<reference evidence="11" key="1">
    <citation type="journal article" date="2014" name="Int. J. Syst. Evol. Microbiol.">
        <title>Complete genome sequence of Corynebacterium casei LMG S-19264T (=DSM 44701T), isolated from a smear-ripened cheese.</title>
        <authorList>
            <consortium name="US DOE Joint Genome Institute (JGI-PGF)"/>
            <person name="Walter F."/>
            <person name="Albersmeier A."/>
            <person name="Kalinowski J."/>
            <person name="Ruckert C."/>
        </authorList>
    </citation>
    <scope>NUCLEOTIDE SEQUENCE</scope>
    <source>
        <strain evidence="11">JCM 3090</strain>
    </source>
</reference>
<proteinExistence type="predicted"/>
<dbReference type="Proteomes" id="UP000649739">
    <property type="component" value="Unassembled WGS sequence"/>
</dbReference>
<dbReference type="InterPro" id="IPR050482">
    <property type="entry name" value="Sensor_HK_TwoCompSys"/>
</dbReference>
<keyword evidence="12" id="KW-1185">Reference proteome</keyword>
<keyword evidence="9" id="KW-0812">Transmembrane</keyword>
<evidence type="ECO:0000313" key="12">
    <source>
        <dbReference type="Proteomes" id="UP000649739"/>
    </source>
</evidence>
<keyword evidence="4" id="KW-0808">Transferase</keyword>
<dbReference type="EMBL" id="BMQB01000007">
    <property type="protein sequence ID" value="GGK00274.1"/>
    <property type="molecule type" value="Genomic_DNA"/>
</dbReference>
<dbReference type="SUPFAM" id="SSF55874">
    <property type="entry name" value="ATPase domain of HSP90 chaperone/DNA topoisomerase II/histidine kinase"/>
    <property type="match status" value="1"/>
</dbReference>
<evidence type="ECO:0000256" key="5">
    <source>
        <dbReference type="ARBA" id="ARBA00022741"/>
    </source>
</evidence>
<evidence type="ECO:0000256" key="1">
    <source>
        <dbReference type="ARBA" id="ARBA00000085"/>
    </source>
</evidence>
<evidence type="ECO:0000256" key="8">
    <source>
        <dbReference type="ARBA" id="ARBA00023012"/>
    </source>
</evidence>
<dbReference type="Gene3D" id="3.30.565.10">
    <property type="entry name" value="Histidine kinase-like ATPase, C-terminal domain"/>
    <property type="match status" value="1"/>
</dbReference>
<protein>
    <recommendedName>
        <fullName evidence="2">histidine kinase</fullName>
        <ecNumber evidence="2">2.7.13.3</ecNumber>
    </recommendedName>
</protein>
<feature type="transmembrane region" description="Helical" evidence="9">
    <location>
        <begin position="74"/>
        <end position="94"/>
    </location>
</feature>
<keyword evidence="8" id="KW-0902">Two-component regulatory system</keyword>
<comment type="catalytic activity">
    <reaction evidence="1">
        <text>ATP + protein L-histidine = ADP + protein N-phospho-L-histidine.</text>
        <dbReference type="EC" id="2.7.13.3"/>
    </reaction>
</comment>
<evidence type="ECO:0000313" key="11">
    <source>
        <dbReference type="EMBL" id="GGK00274.1"/>
    </source>
</evidence>
<feature type="transmembrane region" description="Helical" evidence="9">
    <location>
        <begin position="12"/>
        <end position="30"/>
    </location>
</feature>
<feature type="domain" description="Histidine kinase/HSP90-like ATPase" evidence="10">
    <location>
        <begin position="284"/>
        <end position="382"/>
    </location>
</feature>
<name>A0A8J3BDF8_9ACTN</name>
<organism evidence="11 12">
    <name type="scientific">Pilimelia anulata</name>
    <dbReference type="NCBI Taxonomy" id="53371"/>
    <lineage>
        <taxon>Bacteria</taxon>
        <taxon>Bacillati</taxon>
        <taxon>Actinomycetota</taxon>
        <taxon>Actinomycetes</taxon>
        <taxon>Micromonosporales</taxon>
        <taxon>Micromonosporaceae</taxon>
        <taxon>Pilimelia</taxon>
    </lineage>
</organism>
<dbReference type="AlphaFoldDB" id="A0A8J3BDF8"/>
<keyword evidence="7" id="KW-0067">ATP-binding</keyword>
<dbReference type="EC" id="2.7.13.3" evidence="2"/>
<dbReference type="InterPro" id="IPR003594">
    <property type="entry name" value="HATPase_dom"/>
</dbReference>
<dbReference type="Pfam" id="PF07730">
    <property type="entry name" value="HisKA_3"/>
    <property type="match status" value="1"/>
</dbReference>
<evidence type="ECO:0000256" key="6">
    <source>
        <dbReference type="ARBA" id="ARBA00022777"/>
    </source>
</evidence>